<evidence type="ECO:0000313" key="3">
    <source>
        <dbReference type="EMBL" id="CAL1156508.1"/>
    </source>
</evidence>
<evidence type="ECO:0000313" key="2">
    <source>
        <dbReference type="EMBL" id="CAI4003133.1"/>
    </source>
</evidence>
<dbReference type="Proteomes" id="UP001152797">
    <property type="component" value="Unassembled WGS sequence"/>
</dbReference>
<evidence type="ECO:0000313" key="4">
    <source>
        <dbReference type="Proteomes" id="UP001152797"/>
    </source>
</evidence>
<name>A0A9P1D653_9DINO</name>
<sequence length="405" mass="44360">MCDVKELFSPQRQRLLHGAPEPLAEPPWPQPAATLATWRAFPDPAVKQKLQEKAMETMERLQKCFSALQLCHRDISGSRHSLRQCRNLLESHQASSLAVCELLTDWADLGAMALAQPAGPVGRCRGRRPRCFFCRERRALEEKFRAWSSFPGDAEDANESAVLADVSSTCSSSSSEVAWAEEVAAFDVVAAVHPRARPMVQRRKTSRERGQKLFKRRSGPVGRPTWYATHTVDPPRSVGVPAEPEAASPSLTAPAERLQAQAVPSVDFPDKAAAAATPAADAATAMRPKPQELLEDAELEPYASAAARFRAEMEFLDMSSFPASPEVKFRRRSSEARLPYDKTRPLGLVIDIEAEVVGPPAPPPSTSHSMLLHTHLEAKDPLKGWKQLLVKTGLGNPGGKGTWEG</sequence>
<evidence type="ECO:0000256" key="1">
    <source>
        <dbReference type="SAM" id="MobiDB-lite"/>
    </source>
</evidence>
<organism evidence="2">
    <name type="scientific">Cladocopium goreaui</name>
    <dbReference type="NCBI Taxonomy" id="2562237"/>
    <lineage>
        <taxon>Eukaryota</taxon>
        <taxon>Sar</taxon>
        <taxon>Alveolata</taxon>
        <taxon>Dinophyceae</taxon>
        <taxon>Suessiales</taxon>
        <taxon>Symbiodiniaceae</taxon>
        <taxon>Cladocopium</taxon>
    </lineage>
</organism>
<dbReference type="OrthoDB" id="430908at2759"/>
<accession>A0A9P1D653</accession>
<proteinExistence type="predicted"/>
<feature type="compositionally biased region" description="Basic residues" evidence="1">
    <location>
        <begin position="199"/>
        <end position="218"/>
    </location>
</feature>
<dbReference type="EMBL" id="CAMXCT030003223">
    <property type="protein sequence ID" value="CAL4790445.1"/>
    <property type="molecule type" value="Genomic_DNA"/>
</dbReference>
<dbReference type="EMBL" id="CAMXCT010003223">
    <property type="protein sequence ID" value="CAI4003133.1"/>
    <property type="molecule type" value="Genomic_DNA"/>
</dbReference>
<comment type="caution">
    <text evidence="2">The sequence shown here is derived from an EMBL/GenBank/DDBJ whole genome shotgun (WGS) entry which is preliminary data.</text>
</comment>
<feature type="region of interest" description="Disordered" evidence="1">
    <location>
        <begin position="199"/>
        <end position="250"/>
    </location>
</feature>
<dbReference type="AlphaFoldDB" id="A0A9P1D653"/>
<protein>
    <submittedName>
        <fullName evidence="2">Uncharacterized protein</fullName>
    </submittedName>
</protein>
<gene>
    <name evidence="2" type="ORF">C1SCF055_LOCUS29026</name>
</gene>
<keyword evidence="4" id="KW-1185">Reference proteome</keyword>
<reference evidence="3" key="2">
    <citation type="submission" date="2024-04" db="EMBL/GenBank/DDBJ databases">
        <authorList>
            <person name="Chen Y."/>
            <person name="Shah S."/>
            <person name="Dougan E. K."/>
            <person name="Thang M."/>
            <person name="Chan C."/>
        </authorList>
    </citation>
    <scope>NUCLEOTIDE SEQUENCE [LARGE SCALE GENOMIC DNA]</scope>
</reference>
<dbReference type="EMBL" id="CAMXCT020003223">
    <property type="protein sequence ID" value="CAL1156508.1"/>
    <property type="molecule type" value="Genomic_DNA"/>
</dbReference>
<reference evidence="2" key="1">
    <citation type="submission" date="2022-10" db="EMBL/GenBank/DDBJ databases">
        <authorList>
            <person name="Chen Y."/>
            <person name="Dougan E. K."/>
            <person name="Chan C."/>
            <person name="Rhodes N."/>
            <person name="Thang M."/>
        </authorList>
    </citation>
    <scope>NUCLEOTIDE SEQUENCE</scope>
</reference>